<dbReference type="UniPathway" id="UPA00079"/>
<keyword evidence="4" id="KW-0474">Menaquinone biosynthesis</keyword>
<dbReference type="GeneID" id="83544183"/>
<evidence type="ECO:0000256" key="2">
    <source>
        <dbReference type="ARBA" id="ARBA00005297"/>
    </source>
</evidence>
<dbReference type="InterPro" id="IPR004561">
    <property type="entry name" value="IsoChor_synthase"/>
</dbReference>
<dbReference type="EMBL" id="JASAVS010000014">
    <property type="protein sequence ID" value="MDP8085682.1"/>
    <property type="molecule type" value="Genomic_DNA"/>
</dbReference>
<dbReference type="GO" id="GO:0000287">
    <property type="term" value="F:magnesium ion binding"/>
    <property type="evidence" value="ECO:0007669"/>
    <property type="project" value="UniProtKB-UniRule"/>
</dbReference>
<evidence type="ECO:0000256" key="4">
    <source>
        <dbReference type="HAMAP-Rule" id="MF_01935"/>
    </source>
</evidence>
<evidence type="ECO:0000313" key="6">
    <source>
        <dbReference type="EMBL" id="MDP8085682.1"/>
    </source>
</evidence>
<evidence type="ECO:0000313" key="10">
    <source>
        <dbReference type="Proteomes" id="UP001224812"/>
    </source>
</evidence>
<comment type="pathway">
    <text evidence="4">Quinol/quinone metabolism; 1,4-dihydroxy-2-naphthoate biosynthesis; 1,4-dihydroxy-2-naphthoate from chorismate: step 1/7.</text>
</comment>
<dbReference type="Proteomes" id="UP001231736">
    <property type="component" value="Unassembled WGS sequence"/>
</dbReference>
<dbReference type="InterPro" id="IPR005801">
    <property type="entry name" value="ADC_synthase"/>
</dbReference>
<comment type="function">
    <text evidence="4">Catalyzes the conversion of chorismate to isochorismate.</text>
</comment>
<evidence type="ECO:0000313" key="8">
    <source>
        <dbReference type="EMBL" id="SEM44598.1"/>
    </source>
</evidence>
<dbReference type="Pfam" id="PF00425">
    <property type="entry name" value="Chorismate_bind"/>
    <property type="match status" value="1"/>
</dbReference>
<name>A0A1H7YH09_9PAST</name>
<dbReference type="EMBL" id="JASAYT010000020">
    <property type="protein sequence ID" value="MDP8175197.1"/>
    <property type="molecule type" value="Genomic_DNA"/>
</dbReference>
<dbReference type="AlphaFoldDB" id="A0A1H7YH09"/>
<dbReference type="UniPathway" id="UPA01057">
    <property type="reaction ID" value="UER00163"/>
</dbReference>
<dbReference type="SUPFAM" id="SSF56322">
    <property type="entry name" value="ADC synthase"/>
    <property type="match status" value="1"/>
</dbReference>
<reference evidence="7" key="4">
    <citation type="journal article" date="2023" name="Front. Microbiol.">
        <title>Phylogeography and host specificity of Pasteurellaceae pathogenic to sea-farmed fish in the north-east Atlantic.</title>
        <authorList>
            <person name="Gulla S."/>
            <person name="Colquhoun D.J."/>
            <person name="Olsen A.B."/>
            <person name="Spilsberg B."/>
            <person name="Lagesen K."/>
            <person name="Aakesson C.P."/>
            <person name="Strom S."/>
            <person name="Manji F."/>
            <person name="Birkbeck T.H."/>
            <person name="Nilsen H.K."/>
        </authorList>
    </citation>
    <scope>NUCLEOTIDE SEQUENCE</scope>
    <source>
        <strain evidence="7">98B1</strain>
    </source>
</reference>
<dbReference type="RefSeq" id="WP_090922461.1">
    <property type="nucleotide sequence ID" value="NZ_CP016180.1"/>
</dbReference>
<dbReference type="Gene3D" id="3.60.120.10">
    <property type="entry name" value="Anthranilate synthase"/>
    <property type="match status" value="1"/>
</dbReference>
<dbReference type="NCBIfam" id="TIGR00543">
    <property type="entry name" value="isochor_syn"/>
    <property type="match status" value="1"/>
</dbReference>
<dbReference type="PANTHER" id="PTHR42839">
    <property type="entry name" value="ISOCHORISMATE SYNTHASE ENTC"/>
    <property type="match status" value="1"/>
</dbReference>
<dbReference type="STRING" id="97481.SAMN05444853_11832"/>
<accession>A0A1H7YH09</accession>
<keyword evidence="3 4" id="KW-0413">Isomerase</keyword>
<dbReference type="InterPro" id="IPR034681">
    <property type="entry name" value="MenF"/>
</dbReference>
<dbReference type="Proteomes" id="UP001224812">
    <property type="component" value="Unassembled WGS sequence"/>
</dbReference>
<reference evidence="6 10" key="3">
    <citation type="journal article" date="2023" name="Front. Microbiol.">
        <title>Phylogeography and host specificity of Pasteurellaceae pathogenic to sea-farmed fish in the north-east Atlantic.</title>
        <authorList>
            <person name="Gulla S."/>
            <person name="Colquhoun D.J."/>
            <person name="Olsen A.B."/>
            <person name="Spilsberg B."/>
            <person name="Lagesen K."/>
            <person name="Aakesson C.P."/>
            <person name="Strom S."/>
            <person name="Manji F."/>
            <person name="Birkbeck T.H."/>
            <person name="Nilsen H.K."/>
        </authorList>
    </citation>
    <scope>NUCLEOTIDE SEQUENCE [LARGE SCALE GENOMIC DNA]</scope>
    <source>
        <strain evidence="6 10">VIO11850</strain>
    </source>
</reference>
<keyword evidence="4" id="KW-0460">Magnesium</keyword>
<reference evidence="8" key="2">
    <citation type="submission" date="2016-10" db="EMBL/GenBank/DDBJ databases">
        <authorList>
            <person name="de Groot N.N."/>
        </authorList>
    </citation>
    <scope>NUCLEOTIDE SEQUENCE [LARGE SCALE GENOMIC DNA]</scope>
    <source>
        <strain evidence="8">DSM 24204</strain>
    </source>
</reference>
<keyword evidence="10" id="KW-1185">Reference proteome</keyword>
<evidence type="ECO:0000256" key="1">
    <source>
        <dbReference type="ARBA" id="ARBA00000799"/>
    </source>
</evidence>
<evidence type="ECO:0000259" key="5">
    <source>
        <dbReference type="Pfam" id="PF00425"/>
    </source>
</evidence>
<feature type="active site" description="Proton donor" evidence="4">
    <location>
        <position position="238"/>
    </location>
</feature>
<evidence type="ECO:0000313" key="7">
    <source>
        <dbReference type="EMBL" id="MDP8175197.1"/>
    </source>
</evidence>
<dbReference type="EMBL" id="FOBN01000018">
    <property type="protein sequence ID" value="SEM44598.1"/>
    <property type="molecule type" value="Genomic_DNA"/>
</dbReference>
<proteinExistence type="inferred from homology"/>
<dbReference type="PANTHER" id="PTHR42839:SF2">
    <property type="entry name" value="ISOCHORISMATE SYNTHASE ENTC"/>
    <property type="match status" value="1"/>
</dbReference>
<dbReference type="Proteomes" id="UP000198883">
    <property type="component" value="Unassembled WGS sequence"/>
</dbReference>
<feature type="binding site" evidence="4">
    <location>
        <position position="415"/>
    </location>
    <ligand>
        <name>Mg(2+)</name>
        <dbReference type="ChEBI" id="CHEBI:18420"/>
    </ligand>
</feature>
<dbReference type="InterPro" id="IPR015890">
    <property type="entry name" value="Chorismate_C"/>
</dbReference>
<keyword evidence="4" id="KW-0479">Metal-binding</keyword>
<organism evidence="8 9">
    <name type="scientific">Phocoenobacter skyensis</name>
    <dbReference type="NCBI Taxonomy" id="97481"/>
    <lineage>
        <taxon>Bacteria</taxon>
        <taxon>Pseudomonadati</taxon>
        <taxon>Pseudomonadota</taxon>
        <taxon>Gammaproteobacteria</taxon>
        <taxon>Pasteurellales</taxon>
        <taxon>Pasteurellaceae</taxon>
        <taxon>Phocoenobacter</taxon>
    </lineage>
</organism>
<comment type="similarity">
    <text evidence="2 4">Belongs to the isochorismate synthase family.</text>
</comment>
<feature type="domain" description="Chorismate-utilising enzyme C-terminal" evidence="5">
    <location>
        <begin position="167"/>
        <end position="419"/>
    </location>
</feature>
<comment type="cofactor">
    <cofactor evidence="4">
        <name>Mg(2+)</name>
        <dbReference type="ChEBI" id="CHEBI:18420"/>
    </cofactor>
</comment>
<dbReference type="EC" id="5.4.4.2" evidence="4"/>
<feature type="active site" description="Proton acceptor" evidence="4">
    <location>
        <position position="188"/>
    </location>
</feature>
<dbReference type="HAMAP" id="MF_01935">
    <property type="entry name" value="MenF"/>
    <property type="match status" value="1"/>
</dbReference>
<comment type="pathway">
    <text evidence="4">Quinol/quinone metabolism; menaquinone biosynthesis.</text>
</comment>
<protein>
    <recommendedName>
        <fullName evidence="4">Isochorismate synthase MenF</fullName>
        <ecNumber evidence="4">5.4.4.2</ecNumber>
    </recommendedName>
    <alternativeName>
        <fullName evidence="4">Isochorismate mutase</fullName>
    </alternativeName>
</protein>
<evidence type="ECO:0000313" key="9">
    <source>
        <dbReference type="Proteomes" id="UP000198883"/>
    </source>
</evidence>
<dbReference type="GO" id="GO:0009234">
    <property type="term" value="P:menaquinone biosynthetic process"/>
    <property type="evidence" value="ECO:0007669"/>
    <property type="project" value="UniProtKB-UniRule"/>
</dbReference>
<comment type="catalytic activity">
    <reaction evidence="1 4">
        <text>chorismate = isochorismate</text>
        <dbReference type="Rhea" id="RHEA:18985"/>
        <dbReference type="ChEBI" id="CHEBI:29748"/>
        <dbReference type="ChEBI" id="CHEBI:29780"/>
        <dbReference type="EC" id="5.4.4.2"/>
    </reaction>
</comment>
<gene>
    <name evidence="4" type="primary">menF</name>
    <name evidence="6" type="ORF">QJT92_07080</name>
    <name evidence="7" type="ORF">QJU97_06990</name>
    <name evidence="8" type="ORF">SAMN05444853_11832</name>
</gene>
<evidence type="ECO:0000256" key="3">
    <source>
        <dbReference type="ARBA" id="ARBA00023235"/>
    </source>
</evidence>
<reference evidence="9" key="1">
    <citation type="submission" date="2016-10" db="EMBL/GenBank/DDBJ databases">
        <authorList>
            <person name="Varghese N."/>
            <person name="Submissions S."/>
        </authorList>
    </citation>
    <scope>NUCLEOTIDE SEQUENCE [LARGE SCALE GENOMIC DNA]</scope>
    <source>
        <strain evidence="9">DSM 24204</strain>
    </source>
</reference>
<dbReference type="OrthoDB" id="9806579at2"/>
<sequence length="429" mass="49218">MTVFSQLKTQLKAKLHDVIENKHIHNGLVIIRVEQCCSVDNQLLLSWLKAQHSFPKYYWQNRDNTLTLTSIGAVKYFQDIEKAQQFSTNNHCTLIGGMQFSGETSFILPRLLFAKKEHKVTACLVVDSRNWEKEKIAIDQLFANFEKTIALEKTPYSLLDTAPYTNFQQWSDNIQNTIEHIKQGDFNKIVLANATDLICKEPISAYRLLALSKQKNYHCFHFLWQETQDVSFIGSSPERLYKREQQTLYTEALAGTAMVTGNQKQTEENGKWLLNDPKNNIENQYVVDDICDNLKSYAKEIEVKDTQLKQLPNVQHLCRLIKMELKDDVSDAQCLSHIHPTAAVAGLPRKKAIPFIAQTENFERNWYAGTLGFFNAEQAEFCVTLRSALINKNSMTVYAGAGIVQDSEPESEWKEIQRKALAMIKLLQQ</sequence>
<dbReference type="GO" id="GO:0008909">
    <property type="term" value="F:isochorismate synthase activity"/>
    <property type="evidence" value="ECO:0007669"/>
    <property type="project" value="UniProtKB-UniRule"/>
</dbReference>
<feature type="binding site" evidence="4">
    <location>
        <position position="282"/>
    </location>
    <ligand>
        <name>Mg(2+)</name>
        <dbReference type="ChEBI" id="CHEBI:18420"/>
    </ligand>
</feature>